<protein>
    <submittedName>
        <fullName evidence="1">Uncharacterized protein</fullName>
    </submittedName>
</protein>
<comment type="caution">
    <text evidence="1">The sequence shown here is derived from an EMBL/GenBank/DDBJ whole genome shotgun (WGS) entry which is preliminary data.</text>
</comment>
<dbReference type="PATRIC" id="fig|742738.3.peg.895"/>
<dbReference type="Proteomes" id="UP000029585">
    <property type="component" value="Unassembled WGS sequence"/>
</dbReference>
<evidence type="ECO:0000313" key="2">
    <source>
        <dbReference type="Proteomes" id="UP000029585"/>
    </source>
</evidence>
<dbReference type="AlphaFoldDB" id="A0A096BB31"/>
<dbReference type="HOGENOM" id="CLU_2328803_0_0_9"/>
<dbReference type="EMBL" id="ADLO01000034">
    <property type="protein sequence ID" value="KGF56628.1"/>
    <property type="molecule type" value="Genomic_DNA"/>
</dbReference>
<sequence>MKKTSIKELRSFSKEELIRYVQYVEGEPLRAHHAAARTYIYELRLERVNKRYDAAVKKLSALTQCPKTLQELGEWTKAHETVSRCIADLERIEKLLYG</sequence>
<keyword evidence="2" id="KW-1185">Reference proteome</keyword>
<reference evidence="1 2" key="1">
    <citation type="submission" date="2011-08" db="EMBL/GenBank/DDBJ databases">
        <title>The Genome Sequence of Clostridium orbiscindens 1_3_50AFAA.</title>
        <authorList>
            <consortium name="The Broad Institute Genome Sequencing Platform"/>
            <person name="Earl A."/>
            <person name="Ward D."/>
            <person name="Feldgarden M."/>
            <person name="Gevers D."/>
            <person name="Daigneault M."/>
            <person name="Strauss J."/>
            <person name="Allen-Vercoe E."/>
            <person name="Young S.K."/>
            <person name="Zeng Q."/>
            <person name="Gargeya S."/>
            <person name="Fitzgerald M."/>
            <person name="Haas B."/>
            <person name="Abouelleil A."/>
            <person name="Alvarado L."/>
            <person name="Arachchi H.M."/>
            <person name="Berlin A."/>
            <person name="Brown A."/>
            <person name="Chapman S.B."/>
            <person name="Chen Z."/>
            <person name="Dunbar C."/>
            <person name="Freedman E."/>
            <person name="Gearin G."/>
            <person name="Gellesch M."/>
            <person name="Goldberg J."/>
            <person name="Griggs A."/>
            <person name="Gujja S."/>
            <person name="Heiman D."/>
            <person name="Howarth C."/>
            <person name="Larson L."/>
            <person name="Lui A."/>
            <person name="MacDonald P.J.P."/>
            <person name="Montmayeur A."/>
            <person name="Murphy C."/>
            <person name="Neiman D."/>
            <person name="Pearson M."/>
            <person name="Priest M."/>
            <person name="Roberts A."/>
            <person name="Saif S."/>
            <person name="Shea T."/>
            <person name="Shenoy N."/>
            <person name="Sisk P."/>
            <person name="Stolte C."/>
            <person name="Sykes S."/>
            <person name="Wortman J."/>
            <person name="Nusbaum C."/>
            <person name="Birren B."/>
        </authorList>
    </citation>
    <scope>NUCLEOTIDE SEQUENCE [LARGE SCALE GENOMIC DNA]</scope>
    <source>
        <strain evidence="1 2">1_3_50AFAA</strain>
    </source>
</reference>
<dbReference type="RefSeq" id="WP_044939234.1">
    <property type="nucleotide sequence ID" value="NZ_KN174161.1"/>
</dbReference>
<gene>
    <name evidence="1" type="ORF">HMPREF9460_00861</name>
</gene>
<accession>A0A096BB31</accession>
<proteinExistence type="predicted"/>
<organism evidence="1 2">
    <name type="scientific">Flavonifractor plautii 1_3_50AFAA</name>
    <dbReference type="NCBI Taxonomy" id="742738"/>
    <lineage>
        <taxon>Bacteria</taxon>
        <taxon>Bacillati</taxon>
        <taxon>Bacillota</taxon>
        <taxon>Clostridia</taxon>
        <taxon>Eubacteriales</taxon>
        <taxon>Oscillospiraceae</taxon>
        <taxon>Flavonifractor</taxon>
    </lineage>
</organism>
<evidence type="ECO:0000313" key="1">
    <source>
        <dbReference type="EMBL" id="KGF56628.1"/>
    </source>
</evidence>
<name>A0A096BB31_FLAPL</name>